<evidence type="ECO:0000256" key="2">
    <source>
        <dbReference type="ARBA" id="ARBA00005336"/>
    </source>
</evidence>
<protein>
    <recommendedName>
        <fullName evidence="3">beta-glucosidase</fullName>
        <ecNumber evidence="3">3.2.1.21</ecNumber>
    </recommendedName>
</protein>
<reference evidence="8 9" key="1">
    <citation type="submission" date="2015-01" db="EMBL/GenBank/DDBJ databases">
        <title>The Genome Sequence of Rhinocladiella mackenzie CBS 650.93.</title>
        <authorList>
            <consortium name="The Broad Institute Genomics Platform"/>
            <person name="Cuomo C."/>
            <person name="de Hoog S."/>
            <person name="Gorbushina A."/>
            <person name="Stielow B."/>
            <person name="Teixiera M."/>
            <person name="Abouelleil A."/>
            <person name="Chapman S.B."/>
            <person name="Priest M."/>
            <person name="Young S.K."/>
            <person name="Wortman J."/>
            <person name="Nusbaum C."/>
            <person name="Birren B."/>
        </authorList>
    </citation>
    <scope>NUCLEOTIDE SEQUENCE [LARGE SCALE GENOMIC DNA]</scope>
    <source>
        <strain evidence="8 9">CBS 650.93</strain>
    </source>
</reference>
<evidence type="ECO:0000256" key="7">
    <source>
        <dbReference type="ARBA" id="ARBA00023295"/>
    </source>
</evidence>
<dbReference type="GeneID" id="25291538"/>
<sequence>METTSQKNVQDKESKRFSTRVAISLVESRPELIINLVEDGHVPGSRINESVRRMLREKFLLGFFDNLFVDVEAANEIVGNPLFVREGEVAQRRSYTVLTNNDDTLPSRLEDVKTKRTYVEGISEAITEAKGLKPVLSPGGVDIAILRLKCPYEPRPGGFEALFHAGGLEFPAKEKTRLAEIFKAVPISIVDMYLDRPGAPTEIADWATALIVNYVSSDNTSLDVAFGDASPEAKLLFDLPRSTPAVEKGREDVPFDTKDPLLRFGHGPRSH</sequence>
<dbReference type="STRING" id="1442369.A0A0D2JHH9"/>
<dbReference type="SUPFAM" id="SSF51445">
    <property type="entry name" value="(Trans)glycosidases"/>
    <property type="match status" value="1"/>
</dbReference>
<dbReference type="PANTHER" id="PTHR30620">
    <property type="entry name" value="PERIPLASMIC BETA-GLUCOSIDASE-RELATED"/>
    <property type="match status" value="1"/>
</dbReference>
<keyword evidence="9" id="KW-1185">Reference proteome</keyword>
<organism evidence="8 9">
    <name type="scientific">Rhinocladiella mackenziei CBS 650.93</name>
    <dbReference type="NCBI Taxonomy" id="1442369"/>
    <lineage>
        <taxon>Eukaryota</taxon>
        <taxon>Fungi</taxon>
        <taxon>Dikarya</taxon>
        <taxon>Ascomycota</taxon>
        <taxon>Pezizomycotina</taxon>
        <taxon>Eurotiomycetes</taxon>
        <taxon>Chaetothyriomycetidae</taxon>
        <taxon>Chaetothyriales</taxon>
        <taxon>Herpotrichiellaceae</taxon>
        <taxon>Rhinocladiella</taxon>
    </lineage>
</organism>
<proteinExistence type="inferred from homology"/>
<evidence type="ECO:0000256" key="6">
    <source>
        <dbReference type="ARBA" id="ARBA00023180"/>
    </source>
</evidence>
<dbReference type="InterPro" id="IPR017853">
    <property type="entry name" value="GH"/>
</dbReference>
<accession>A0A0D2JHH9</accession>
<dbReference type="Gene3D" id="3.20.20.300">
    <property type="entry name" value="Glycoside hydrolase, family 3, N-terminal domain"/>
    <property type="match status" value="1"/>
</dbReference>
<dbReference type="OrthoDB" id="4104684at2759"/>
<dbReference type="PANTHER" id="PTHR30620:SF16">
    <property type="entry name" value="LYSOSOMAL BETA GLUCOSIDASE"/>
    <property type="match status" value="1"/>
</dbReference>
<dbReference type="InterPro" id="IPR036962">
    <property type="entry name" value="Glyco_hydro_3_N_sf"/>
</dbReference>
<dbReference type="AlphaFoldDB" id="A0A0D2JHH9"/>
<evidence type="ECO:0000256" key="5">
    <source>
        <dbReference type="ARBA" id="ARBA00022801"/>
    </source>
</evidence>
<dbReference type="SUPFAM" id="SSF52279">
    <property type="entry name" value="Beta-D-glucan exohydrolase, C-terminal domain"/>
    <property type="match status" value="1"/>
</dbReference>
<keyword evidence="7" id="KW-0326">Glycosidase</keyword>
<dbReference type="EC" id="3.2.1.21" evidence="3"/>
<dbReference type="RefSeq" id="XP_013275946.1">
    <property type="nucleotide sequence ID" value="XM_013420492.1"/>
</dbReference>
<evidence type="ECO:0000256" key="3">
    <source>
        <dbReference type="ARBA" id="ARBA00012744"/>
    </source>
</evidence>
<dbReference type="EMBL" id="KN847476">
    <property type="protein sequence ID" value="KIX08810.1"/>
    <property type="molecule type" value="Genomic_DNA"/>
</dbReference>
<comment type="similarity">
    <text evidence="2">Belongs to the glycosyl hydrolase 3 family.</text>
</comment>
<dbReference type="InterPro" id="IPR051915">
    <property type="entry name" value="Cellulose_Degrad_GH3"/>
</dbReference>
<dbReference type="VEuPathDB" id="FungiDB:Z518_03467"/>
<evidence type="ECO:0000313" key="9">
    <source>
        <dbReference type="Proteomes" id="UP000053617"/>
    </source>
</evidence>
<name>A0A0D2JHH9_9EURO</name>
<evidence type="ECO:0000256" key="4">
    <source>
        <dbReference type="ARBA" id="ARBA00022729"/>
    </source>
</evidence>
<keyword evidence="6" id="KW-0325">Glycoprotein</keyword>
<dbReference type="GO" id="GO:0008422">
    <property type="term" value="F:beta-glucosidase activity"/>
    <property type="evidence" value="ECO:0007669"/>
    <property type="project" value="UniProtKB-EC"/>
</dbReference>
<evidence type="ECO:0000313" key="8">
    <source>
        <dbReference type="EMBL" id="KIX08810.1"/>
    </source>
</evidence>
<dbReference type="HOGENOM" id="CLU_1027278_0_0_1"/>
<evidence type="ECO:0000256" key="1">
    <source>
        <dbReference type="ARBA" id="ARBA00000448"/>
    </source>
</evidence>
<dbReference type="Proteomes" id="UP000053617">
    <property type="component" value="Unassembled WGS sequence"/>
</dbReference>
<dbReference type="InterPro" id="IPR036881">
    <property type="entry name" value="Glyco_hydro_3_C_sf"/>
</dbReference>
<keyword evidence="4" id="KW-0732">Signal</keyword>
<dbReference type="GO" id="GO:0009251">
    <property type="term" value="P:glucan catabolic process"/>
    <property type="evidence" value="ECO:0007669"/>
    <property type="project" value="TreeGrafter"/>
</dbReference>
<gene>
    <name evidence="8" type="ORF">Z518_03467</name>
</gene>
<comment type="catalytic activity">
    <reaction evidence="1">
        <text>Hydrolysis of terminal, non-reducing beta-D-glucosyl residues with release of beta-D-glucose.</text>
        <dbReference type="EC" id="3.2.1.21"/>
    </reaction>
</comment>
<keyword evidence="5" id="KW-0378">Hydrolase</keyword>